<dbReference type="SMART" id="SM00409">
    <property type="entry name" value="IG"/>
    <property type="match status" value="2"/>
</dbReference>
<accession>A0AAN8GG40</accession>
<gene>
    <name evidence="3" type="ORF">SNE40_022498</name>
</gene>
<feature type="domain" description="Ig-like" evidence="2">
    <location>
        <begin position="246"/>
        <end position="342"/>
    </location>
</feature>
<dbReference type="Gene3D" id="2.60.40.10">
    <property type="entry name" value="Immunoglobulins"/>
    <property type="match status" value="3"/>
</dbReference>
<dbReference type="EMBL" id="JAZGQO010000021">
    <property type="protein sequence ID" value="KAK6165599.1"/>
    <property type="molecule type" value="Genomic_DNA"/>
</dbReference>
<organism evidence="3 4">
    <name type="scientific">Patella caerulea</name>
    <name type="common">Rayed Mediterranean limpet</name>
    <dbReference type="NCBI Taxonomy" id="87958"/>
    <lineage>
        <taxon>Eukaryota</taxon>
        <taxon>Metazoa</taxon>
        <taxon>Spiralia</taxon>
        <taxon>Lophotrochozoa</taxon>
        <taxon>Mollusca</taxon>
        <taxon>Gastropoda</taxon>
        <taxon>Patellogastropoda</taxon>
        <taxon>Patelloidea</taxon>
        <taxon>Patellidae</taxon>
        <taxon>Patella</taxon>
    </lineage>
</organism>
<reference evidence="3 4" key="1">
    <citation type="submission" date="2024-01" db="EMBL/GenBank/DDBJ databases">
        <title>The genome of the rayed Mediterranean limpet Patella caerulea (Linnaeus, 1758).</title>
        <authorList>
            <person name="Anh-Thu Weber A."/>
            <person name="Halstead-Nussloch G."/>
        </authorList>
    </citation>
    <scope>NUCLEOTIDE SEQUENCE [LARGE SCALE GENOMIC DNA]</scope>
    <source>
        <strain evidence="3">AATW-2023a</strain>
        <tissue evidence="3">Whole specimen</tissue>
    </source>
</reference>
<keyword evidence="1" id="KW-0732">Signal</keyword>
<dbReference type="InterPro" id="IPR013783">
    <property type="entry name" value="Ig-like_fold"/>
</dbReference>
<dbReference type="InterPro" id="IPR036179">
    <property type="entry name" value="Ig-like_dom_sf"/>
</dbReference>
<name>A0AAN8GG40_PATCE</name>
<evidence type="ECO:0000313" key="3">
    <source>
        <dbReference type="EMBL" id="KAK6165599.1"/>
    </source>
</evidence>
<dbReference type="PANTHER" id="PTHR45889:SF8">
    <property type="entry name" value="IG-LIKE DOMAIN-CONTAINING PROTEIN"/>
    <property type="match status" value="1"/>
</dbReference>
<dbReference type="AlphaFoldDB" id="A0AAN8GG40"/>
<dbReference type="PANTHER" id="PTHR45889">
    <property type="entry name" value="IG-LIKE DOMAIN-CONTAINING PROTEIN"/>
    <property type="match status" value="1"/>
</dbReference>
<evidence type="ECO:0000313" key="4">
    <source>
        <dbReference type="Proteomes" id="UP001347796"/>
    </source>
</evidence>
<dbReference type="Proteomes" id="UP001347796">
    <property type="component" value="Unassembled WGS sequence"/>
</dbReference>
<feature type="chain" id="PRO_5042948890" description="Ig-like domain-containing protein" evidence="1">
    <location>
        <begin position="23"/>
        <end position="352"/>
    </location>
</feature>
<proteinExistence type="predicted"/>
<sequence>MSAGKCCRVTSIFVLIVLTVDCATVYAPNKSGILNEGLMLTCSYTLEIGETFDSLTWARKRNSDEYFIDIVKFGSGEPIYYTSSFDLRNRSTLSKVTNGGNINITMLICVDEAQFRCTVEYTTGGTLRNQQSTMVVTIHGRPEKPDYLIKSPGEYAEYDILTFDCRSVVGKAPLGIIKWEGIRGSVAQDISGDSEVVNERVTPGSCTRTFISRLTRNVTRNDNGLVIRCRTTHTIYQDPEDYLDSPRLVVNFPVDAASLSVSQEPDLPVHDVGNRVRLVCRTTSVPASTYIWRHLKSNKTYKQGIDGVMDLVNVQEDQDGTYECEATNSYLNLTFTAKKTTTVNIREYSLIS</sequence>
<evidence type="ECO:0000259" key="2">
    <source>
        <dbReference type="PROSITE" id="PS50835"/>
    </source>
</evidence>
<dbReference type="SMART" id="SM00408">
    <property type="entry name" value="IGc2"/>
    <property type="match status" value="1"/>
</dbReference>
<dbReference type="InterPro" id="IPR003599">
    <property type="entry name" value="Ig_sub"/>
</dbReference>
<protein>
    <recommendedName>
        <fullName evidence="2">Ig-like domain-containing protein</fullName>
    </recommendedName>
</protein>
<dbReference type="Pfam" id="PF13927">
    <property type="entry name" value="Ig_3"/>
    <property type="match status" value="1"/>
</dbReference>
<feature type="signal peptide" evidence="1">
    <location>
        <begin position="1"/>
        <end position="22"/>
    </location>
</feature>
<comment type="caution">
    <text evidence="3">The sequence shown here is derived from an EMBL/GenBank/DDBJ whole genome shotgun (WGS) entry which is preliminary data.</text>
</comment>
<dbReference type="PROSITE" id="PS50835">
    <property type="entry name" value="IG_LIKE"/>
    <property type="match status" value="1"/>
</dbReference>
<keyword evidence="4" id="KW-1185">Reference proteome</keyword>
<evidence type="ECO:0000256" key="1">
    <source>
        <dbReference type="SAM" id="SignalP"/>
    </source>
</evidence>
<dbReference type="InterPro" id="IPR003598">
    <property type="entry name" value="Ig_sub2"/>
</dbReference>
<dbReference type="InterPro" id="IPR007110">
    <property type="entry name" value="Ig-like_dom"/>
</dbReference>
<dbReference type="SUPFAM" id="SSF48726">
    <property type="entry name" value="Immunoglobulin"/>
    <property type="match status" value="2"/>
</dbReference>